<dbReference type="RefSeq" id="WP_189620893.1">
    <property type="nucleotide sequence ID" value="NZ_BMZA01000005.1"/>
</dbReference>
<dbReference type="Pfam" id="PF04138">
    <property type="entry name" value="GtrA_DPMS_TM"/>
    <property type="match status" value="1"/>
</dbReference>
<comment type="caution">
    <text evidence="7">The sequence shown here is derived from an EMBL/GenBank/DDBJ whole genome shotgun (WGS) entry which is preliminary data.</text>
</comment>
<evidence type="ECO:0000313" key="8">
    <source>
        <dbReference type="Proteomes" id="UP000648075"/>
    </source>
</evidence>
<organism evidence="7 8">
    <name type="scientific">Novosphingobium colocasiae</name>
    <dbReference type="NCBI Taxonomy" id="1256513"/>
    <lineage>
        <taxon>Bacteria</taxon>
        <taxon>Pseudomonadati</taxon>
        <taxon>Pseudomonadota</taxon>
        <taxon>Alphaproteobacteria</taxon>
        <taxon>Sphingomonadales</taxon>
        <taxon>Sphingomonadaceae</taxon>
        <taxon>Novosphingobium</taxon>
    </lineage>
</organism>
<dbReference type="InterPro" id="IPR007267">
    <property type="entry name" value="GtrA_DPMS_TM"/>
</dbReference>
<keyword evidence="2 5" id="KW-0812">Transmembrane</keyword>
<feature type="transmembrane region" description="Helical" evidence="5">
    <location>
        <begin position="81"/>
        <end position="101"/>
    </location>
</feature>
<sequence length="139" mass="14226">MQQLVRGVFTHTFSRYVTASAVALGIDVACVAALAALGTGKPVAAAAGYSLGIAAHWLLSSRAVFDGAVAADGPARLRQKALFVISAVIGLVLTTGIVSLATELGMHLAPAKAIAVAVSFLATWLIRRSIVFRAVPLTA</sequence>
<evidence type="ECO:0000259" key="6">
    <source>
        <dbReference type="Pfam" id="PF04138"/>
    </source>
</evidence>
<feature type="transmembrane region" description="Helical" evidence="5">
    <location>
        <begin position="16"/>
        <end position="37"/>
    </location>
</feature>
<comment type="subcellular location">
    <subcellularLocation>
        <location evidence="1">Membrane</location>
        <topology evidence="1">Multi-pass membrane protein</topology>
    </subcellularLocation>
</comment>
<feature type="transmembrane region" description="Helical" evidence="5">
    <location>
        <begin position="107"/>
        <end position="126"/>
    </location>
</feature>
<name>A0A918PF65_9SPHN</name>
<dbReference type="GO" id="GO:0016020">
    <property type="term" value="C:membrane"/>
    <property type="evidence" value="ECO:0007669"/>
    <property type="project" value="UniProtKB-SubCell"/>
</dbReference>
<evidence type="ECO:0000313" key="7">
    <source>
        <dbReference type="EMBL" id="GGZ03703.1"/>
    </source>
</evidence>
<dbReference type="EMBL" id="BMZA01000005">
    <property type="protein sequence ID" value="GGZ03703.1"/>
    <property type="molecule type" value="Genomic_DNA"/>
</dbReference>
<keyword evidence="4 5" id="KW-0472">Membrane</keyword>
<reference evidence="7" key="2">
    <citation type="submission" date="2020-09" db="EMBL/GenBank/DDBJ databases">
        <authorList>
            <person name="Sun Q."/>
            <person name="Kim S."/>
        </authorList>
    </citation>
    <scope>NUCLEOTIDE SEQUENCE</scope>
    <source>
        <strain evidence="7">KCTC 32255</strain>
    </source>
</reference>
<evidence type="ECO:0000256" key="1">
    <source>
        <dbReference type="ARBA" id="ARBA00004141"/>
    </source>
</evidence>
<proteinExistence type="predicted"/>
<keyword evidence="8" id="KW-1185">Reference proteome</keyword>
<keyword evidence="3 5" id="KW-1133">Transmembrane helix</keyword>
<dbReference type="Proteomes" id="UP000648075">
    <property type="component" value="Unassembled WGS sequence"/>
</dbReference>
<dbReference type="AlphaFoldDB" id="A0A918PF65"/>
<feature type="transmembrane region" description="Helical" evidence="5">
    <location>
        <begin position="43"/>
        <end position="60"/>
    </location>
</feature>
<gene>
    <name evidence="7" type="ORF">GCM10011614_18380</name>
</gene>
<evidence type="ECO:0000256" key="5">
    <source>
        <dbReference type="SAM" id="Phobius"/>
    </source>
</evidence>
<feature type="domain" description="GtrA/DPMS transmembrane" evidence="6">
    <location>
        <begin position="15"/>
        <end position="132"/>
    </location>
</feature>
<evidence type="ECO:0000256" key="4">
    <source>
        <dbReference type="ARBA" id="ARBA00023136"/>
    </source>
</evidence>
<protein>
    <recommendedName>
        <fullName evidence="6">GtrA/DPMS transmembrane domain-containing protein</fullName>
    </recommendedName>
</protein>
<evidence type="ECO:0000256" key="3">
    <source>
        <dbReference type="ARBA" id="ARBA00022989"/>
    </source>
</evidence>
<reference evidence="7" key="1">
    <citation type="journal article" date="2014" name="Int. J. Syst. Evol. Microbiol.">
        <title>Complete genome sequence of Corynebacterium casei LMG S-19264T (=DSM 44701T), isolated from a smear-ripened cheese.</title>
        <authorList>
            <consortium name="US DOE Joint Genome Institute (JGI-PGF)"/>
            <person name="Walter F."/>
            <person name="Albersmeier A."/>
            <person name="Kalinowski J."/>
            <person name="Ruckert C."/>
        </authorList>
    </citation>
    <scope>NUCLEOTIDE SEQUENCE</scope>
    <source>
        <strain evidence="7">KCTC 32255</strain>
    </source>
</reference>
<evidence type="ECO:0000256" key="2">
    <source>
        <dbReference type="ARBA" id="ARBA00022692"/>
    </source>
</evidence>
<dbReference type="GO" id="GO:0000271">
    <property type="term" value="P:polysaccharide biosynthetic process"/>
    <property type="evidence" value="ECO:0007669"/>
    <property type="project" value="InterPro"/>
</dbReference>
<accession>A0A918PF65</accession>